<proteinExistence type="inferred from homology"/>
<dbReference type="GO" id="GO:0005737">
    <property type="term" value="C:cytoplasm"/>
    <property type="evidence" value="ECO:0007669"/>
    <property type="project" value="UniProtKB-SubCell"/>
</dbReference>
<dbReference type="GO" id="GO:0051082">
    <property type="term" value="F:unfolded protein binding"/>
    <property type="evidence" value="ECO:0007669"/>
    <property type="project" value="TreeGrafter"/>
</dbReference>
<dbReference type="SUPFAM" id="SSF51064">
    <property type="entry name" value="Head domain of nucleotide exchange factor GrpE"/>
    <property type="match status" value="1"/>
</dbReference>
<organism evidence="15">
    <name type="scientific">uncultured Desulfobacteraceae bacterium</name>
    <dbReference type="NCBI Taxonomy" id="218296"/>
    <lineage>
        <taxon>Bacteria</taxon>
        <taxon>Pseudomonadati</taxon>
        <taxon>Thermodesulfobacteriota</taxon>
        <taxon>Desulfobacteria</taxon>
        <taxon>Desulfobacterales</taxon>
        <taxon>Desulfobacteraceae</taxon>
        <taxon>environmental samples</taxon>
    </lineage>
</organism>
<reference evidence="15" key="1">
    <citation type="submission" date="2019-01" db="EMBL/GenBank/DDBJ databases">
        <authorList>
            <consortium name="Genoscope - CEA"/>
            <person name="William W."/>
        </authorList>
    </citation>
    <scope>NUCLEOTIDE SEQUENCE</scope>
    <source>
        <strain evidence="15">CR-1</strain>
    </source>
</reference>
<name>A0A484HCL1_9BACT</name>
<evidence type="ECO:0000256" key="4">
    <source>
        <dbReference type="ARBA" id="ARBA00022490"/>
    </source>
</evidence>
<keyword evidence="5 10" id="KW-0346">Stress response</keyword>
<comment type="subcellular location">
    <subcellularLocation>
        <location evidence="1 10">Cytoplasm</location>
    </subcellularLocation>
</comment>
<dbReference type="CDD" id="cd00446">
    <property type="entry name" value="GrpE"/>
    <property type="match status" value="1"/>
</dbReference>
<dbReference type="GO" id="GO:0006457">
    <property type="term" value="P:protein folding"/>
    <property type="evidence" value="ECO:0007669"/>
    <property type="project" value="InterPro"/>
</dbReference>
<feature type="region of interest" description="Disordered" evidence="14">
    <location>
        <begin position="1"/>
        <end position="63"/>
    </location>
</feature>
<evidence type="ECO:0000313" key="15">
    <source>
        <dbReference type="EMBL" id="VEN72976.1"/>
    </source>
</evidence>
<evidence type="ECO:0000256" key="13">
    <source>
        <dbReference type="SAM" id="Coils"/>
    </source>
</evidence>
<evidence type="ECO:0000256" key="3">
    <source>
        <dbReference type="ARBA" id="ARBA00011738"/>
    </source>
</evidence>
<dbReference type="EMBL" id="CAACVI010000002">
    <property type="protein sequence ID" value="VEN72976.1"/>
    <property type="molecule type" value="Genomic_DNA"/>
</dbReference>
<evidence type="ECO:0000256" key="12">
    <source>
        <dbReference type="RuleBase" id="RU004478"/>
    </source>
</evidence>
<dbReference type="AlphaFoldDB" id="A0A484HCL1"/>
<feature type="coiled-coil region" evidence="13">
    <location>
        <begin position="65"/>
        <end position="115"/>
    </location>
</feature>
<evidence type="ECO:0000256" key="11">
    <source>
        <dbReference type="RuleBase" id="RU000639"/>
    </source>
</evidence>
<dbReference type="InterPro" id="IPR009012">
    <property type="entry name" value="GrpE_head"/>
</dbReference>
<dbReference type="Pfam" id="PF01025">
    <property type="entry name" value="GrpE"/>
    <property type="match status" value="1"/>
</dbReference>
<gene>
    <name evidence="10 15" type="primary">grpE</name>
    <name evidence="15" type="ORF">EPICR_100018</name>
</gene>
<evidence type="ECO:0000256" key="7">
    <source>
        <dbReference type="ARBA" id="ARBA00053401"/>
    </source>
</evidence>
<dbReference type="FunFam" id="2.30.22.10:FF:000001">
    <property type="entry name" value="Protein GrpE"/>
    <property type="match status" value="1"/>
</dbReference>
<dbReference type="GO" id="GO:0042803">
    <property type="term" value="F:protein homodimerization activity"/>
    <property type="evidence" value="ECO:0007669"/>
    <property type="project" value="InterPro"/>
</dbReference>
<evidence type="ECO:0000256" key="6">
    <source>
        <dbReference type="ARBA" id="ARBA00023186"/>
    </source>
</evidence>
<evidence type="ECO:0000256" key="2">
    <source>
        <dbReference type="ARBA" id="ARBA00009054"/>
    </source>
</evidence>
<comment type="similarity">
    <text evidence="2 10 12">Belongs to the GrpE family.</text>
</comment>
<comment type="function">
    <text evidence="7 10 11">Participates actively in the response to hyperosmotic and heat shock by preventing the aggregation of stress-denatured proteins, in association with DnaK and GrpE. It is the nucleotide exchange factor for DnaK and may function as a thermosensor. Unfolded proteins bind initially to DnaJ; upon interaction with the DnaJ-bound protein, DnaK hydrolyzes its bound ATP, resulting in the formation of a stable complex. GrpE releases ADP from DnaK; ATP binding to DnaK triggers the release of the substrate protein, thus completing the reaction cycle. Several rounds of ATP-dependent interactions between DnaJ, DnaK and GrpE are required for fully efficient folding.</text>
</comment>
<dbReference type="InterPro" id="IPR000740">
    <property type="entry name" value="GrpE"/>
</dbReference>
<dbReference type="PROSITE" id="PS01071">
    <property type="entry name" value="GRPE"/>
    <property type="match status" value="1"/>
</dbReference>
<dbReference type="GO" id="GO:0051087">
    <property type="term" value="F:protein-folding chaperone binding"/>
    <property type="evidence" value="ECO:0007669"/>
    <property type="project" value="InterPro"/>
</dbReference>
<dbReference type="HAMAP" id="MF_01151">
    <property type="entry name" value="GrpE"/>
    <property type="match status" value="1"/>
</dbReference>
<evidence type="ECO:0000256" key="14">
    <source>
        <dbReference type="SAM" id="MobiDB-lite"/>
    </source>
</evidence>
<keyword evidence="4 10" id="KW-0963">Cytoplasm</keyword>
<dbReference type="GO" id="GO:0000774">
    <property type="term" value="F:adenyl-nucleotide exchange factor activity"/>
    <property type="evidence" value="ECO:0007669"/>
    <property type="project" value="InterPro"/>
</dbReference>
<evidence type="ECO:0000256" key="1">
    <source>
        <dbReference type="ARBA" id="ARBA00004496"/>
    </source>
</evidence>
<dbReference type="Gene3D" id="3.90.20.20">
    <property type="match status" value="1"/>
</dbReference>
<dbReference type="Gene3D" id="2.30.22.10">
    <property type="entry name" value="Head domain of nucleotide exchange factor GrpE"/>
    <property type="match status" value="1"/>
</dbReference>
<protein>
    <recommendedName>
        <fullName evidence="8 10">Protein GrpE</fullName>
    </recommendedName>
    <alternativeName>
        <fullName evidence="9 10">HSP-70 cofactor</fullName>
    </alternativeName>
</protein>
<accession>A0A484HCL1</accession>
<evidence type="ECO:0000256" key="10">
    <source>
        <dbReference type="HAMAP-Rule" id="MF_01151"/>
    </source>
</evidence>
<dbReference type="PRINTS" id="PR00773">
    <property type="entry name" value="GRPEPROTEIN"/>
</dbReference>
<keyword evidence="13" id="KW-0175">Coiled coil</keyword>
<comment type="subunit">
    <text evidence="3 10">Homodimer.</text>
</comment>
<dbReference type="PANTHER" id="PTHR21237">
    <property type="entry name" value="GRPE PROTEIN"/>
    <property type="match status" value="1"/>
</dbReference>
<keyword evidence="6 10" id="KW-0143">Chaperone</keyword>
<sequence length="206" mass="23278">MDEMDIKIEDGKTPKDPGPKDSPGKEKDPKGLDPAKDSEKKEDEKPGDEGPKDMKKDGNDAFDRLQRLSAEFQNYKKRAAREMSDFKKFANEVLLKELLTVADNLERAVESIRDENGPDSPALEGVTLTLDALKKIFKDFHVVEVKSLDEPFDPAFHEAMMRELNNDCPENTVIKEMQKGYMIHDRLLRPALVVVSSACRDASKDK</sequence>
<dbReference type="SUPFAM" id="SSF58014">
    <property type="entry name" value="Coiled-coil domain of nucleotide exchange factor GrpE"/>
    <property type="match status" value="1"/>
</dbReference>
<evidence type="ECO:0000256" key="9">
    <source>
        <dbReference type="ARBA" id="ARBA00076414"/>
    </source>
</evidence>
<dbReference type="PANTHER" id="PTHR21237:SF23">
    <property type="entry name" value="GRPE PROTEIN HOMOLOG, MITOCHONDRIAL"/>
    <property type="match status" value="1"/>
</dbReference>
<evidence type="ECO:0000256" key="5">
    <source>
        <dbReference type="ARBA" id="ARBA00023016"/>
    </source>
</evidence>
<evidence type="ECO:0000256" key="8">
    <source>
        <dbReference type="ARBA" id="ARBA00072274"/>
    </source>
</evidence>
<dbReference type="InterPro" id="IPR013805">
    <property type="entry name" value="GrpE_CC"/>
</dbReference>